<feature type="domain" description="TRPM SLOG" evidence="2">
    <location>
        <begin position="37"/>
        <end position="146"/>
    </location>
</feature>
<keyword evidence="1" id="KW-1133">Transmembrane helix</keyword>
<keyword evidence="4" id="KW-1185">Reference proteome</keyword>
<feature type="transmembrane region" description="Helical" evidence="1">
    <location>
        <begin position="21"/>
        <end position="39"/>
    </location>
</feature>
<dbReference type="InterPro" id="IPR041491">
    <property type="entry name" value="TRPM_SLOG"/>
</dbReference>
<dbReference type="InterPro" id="IPR050927">
    <property type="entry name" value="TRPM"/>
</dbReference>
<keyword evidence="1" id="KW-0812">Transmembrane</keyword>
<evidence type="ECO:0000313" key="3">
    <source>
        <dbReference type="Ensembl" id="ENSFTIP00000007336.1"/>
    </source>
</evidence>
<evidence type="ECO:0000256" key="1">
    <source>
        <dbReference type="SAM" id="Phobius"/>
    </source>
</evidence>
<accession>A0A8C4U9K1</accession>
<dbReference type="GO" id="GO:0005227">
    <property type="term" value="F:calcium-activated cation channel activity"/>
    <property type="evidence" value="ECO:0007669"/>
    <property type="project" value="TreeGrafter"/>
</dbReference>
<reference evidence="3" key="2">
    <citation type="submission" date="2025-09" db="UniProtKB">
        <authorList>
            <consortium name="Ensembl"/>
        </authorList>
    </citation>
    <scope>IDENTIFICATION</scope>
</reference>
<dbReference type="Ensembl" id="ENSFTIT00000007653.1">
    <property type="protein sequence ID" value="ENSFTIP00000007336.1"/>
    <property type="gene ID" value="ENSFTIG00000005001.1"/>
</dbReference>
<protein>
    <recommendedName>
        <fullName evidence="2">TRPM SLOG domain-containing protein</fullName>
    </recommendedName>
</protein>
<dbReference type="AlphaFoldDB" id="A0A8C4U9K1"/>
<dbReference type="Proteomes" id="UP000694562">
    <property type="component" value="Unplaced"/>
</dbReference>
<keyword evidence="1" id="KW-0472">Membrane</keyword>
<name>A0A8C4U9K1_FALTI</name>
<proteinExistence type="predicted"/>
<evidence type="ECO:0000313" key="4">
    <source>
        <dbReference type="Proteomes" id="UP000694562"/>
    </source>
</evidence>
<dbReference type="GO" id="GO:0005886">
    <property type="term" value="C:plasma membrane"/>
    <property type="evidence" value="ECO:0007669"/>
    <property type="project" value="TreeGrafter"/>
</dbReference>
<organism evidence="3 4">
    <name type="scientific">Falco tinnunculus</name>
    <name type="common">Common kestrel</name>
    <dbReference type="NCBI Taxonomy" id="100819"/>
    <lineage>
        <taxon>Eukaryota</taxon>
        <taxon>Metazoa</taxon>
        <taxon>Chordata</taxon>
        <taxon>Craniata</taxon>
        <taxon>Vertebrata</taxon>
        <taxon>Euteleostomi</taxon>
        <taxon>Archelosauria</taxon>
        <taxon>Archosauria</taxon>
        <taxon>Dinosauria</taxon>
        <taxon>Saurischia</taxon>
        <taxon>Theropoda</taxon>
        <taxon>Coelurosauria</taxon>
        <taxon>Aves</taxon>
        <taxon>Neognathae</taxon>
        <taxon>Neoaves</taxon>
        <taxon>Telluraves</taxon>
        <taxon>Australaves</taxon>
        <taxon>Falconiformes</taxon>
        <taxon>Falconidae</taxon>
        <taxon>Falco</taxon>
    </lineage>
</organism>
<dbReference type="PANTHER" id="PTHR13800:SF5">
    <property type="entry name" value="TRANSIENT RECEPTOR POTENTIAL CATION CHANNEL SUBFAMILY M MEMBER 5"/>
    <property type="match status" value="1"/>
</dbReference>
<dbReference type="Pfam" id="PF18139">
    <property type="entry name" value="LSDAT_euk"/>
    <property type="match status" value="1"/>
</dbReference>
<dbReference type="PANTHER" id="PTHR13800">
    <property type="entry name" value="TRANSIENT RECEPTOR POTENTIAL CATION CHANNEL, SUBFAMILY M, MEMBER 6"/>
    <property type="match status" value="1"/>
</dbReference>
<dbReference type="OMA" id="WHATITA"/>
<sequence length="163" mass="18644">MHWHATITAEKFSFKKKKKTPCAQLPLFLIFLFCLLKFIKVLSTIHPGIIFEVMLNKWNLPAPNLVVSLVGEEENFQMKPWLRDTLKKGLIKAAQSTGAWIFTSALRVGITRHLVQAIRDHALASTSSRVKVIAIGITSLRKIQQDDAELVWKWREKKNIIKA</sequence>
<dbReference type="GO" id="GO:0099604">
    <property type="term" value="F:ligand-gated calcium channel activity"/>
    <property type="evidence" value="ECO:0007669"/>
    <property type="project" value="TreeGrafter"/>
</dbReference>
<dbReference type="OrthoDB" id="310870at2759"/>
<reference evidence="3" key="1">
    <citation type="submission" date="2025-08" db="UniProtKB">
        <authorList>
            <consortium name="Ensembl"/>
        </authorList>
    </citation>
    <scope>IDENTIFICATION</scope>
</reference>
<evidence type="ECO:0000259" key="2">
    <source>
        <dbReference type="Pfam" id="PF18139"/>
    </source>
</evidence>